<accession>A0A5C8PL96</accession>
<evidence type="ECO:0000313" key="1">
    <source>
        <dbReference type="EMBL" id="TXL74490.1"/>
    </source>
</evidence>
<reference evidence="1 2" key="1">
    <citation type="submission" date="2019-06" db="EMBL/GenBank/DDBJ databases">
        <title>New taxonomy in bacterial strain CC-CFT640, isolated from vineyard.</title>
        <authorList>
            <person name="Lin S.-Y."/>
            <person name="Tsai C.-F."/>
            <person name="Young C.-C."/>
        </authorList>
    </citation>
    <scope>NUCLEOTIDE SEQUENCE [LARGE SCALE GENOMIC DNA]</scope>
    <source>
        <strain evidence="1 2">CC-CFT640</strain>
    </source>
</reference>
<comment type="caution">
    <text evidence="1">The sequence shown here is derived from an EMBL/GenBank/DDBJ whole genome shotgun (WGS) entry which is preliminary data.</text>
</comment>
<evidence type="ECO:0000313" key="2">
    <source>
        <dbReference type="Proteomes" id="UP000321638"/>
    </source>
</evidence>
<gene>
    <name evidence="1" type="ORF">FHP25_17160</name>
</gene>
<dbReference type="AlphaFoldDB" id="A0A5C8PL96"/>
<name>A0A5C8PL96_9HYPH</name>
<protein>
    <submittedName>
        <fullName evidence="1">Uncharacterized protein</fullName>
    </submittedName>
</protein>
<dbReference type="Proteomes" id="UP000321638">
    <property type="component" value="Unassembled WGS sequence"/>
</dbReference>
<sequence length="72" mass="8162">MMTKAFLVRRGFEARNGQVRYGPGVKLFVEDDEEIEVYMLRLGKPCRARQYPYASLDMAAPPTGLRPAALQD</sequence>
<organism evidence="1 2">
    <name type="scientific">Vineibacter terrae</name>
    <dbReference type="NCBI Taxonomy" id="2586908"/>
    <lineage>
        <taxon>Bacteria</taxon>
        <taxon>Pseudomonadati</taxon>
        <taxon>Pseudomonadota</taxon>
        <taxon>Alphaproteobacteria</taxon>
        <taxon>Hyphomicrobiales</taxon>
        <taxon>Vineibacter</taxon>
    </lineage>
</organism>
<proteinExistence type="predicted"/>
<keyword evidence="2" id="KW-1185">Reference proteome</keyword>
<dbReference type="RefSeq" id="WP_147848170.1">
    <property type="nucleotide sequence ID" value="NZ_VDUZ01000018.1"/>
</dbReference>
<dbReference type="EMBL" id="VDUZ01000018">
    <property type="protein sequence ID" value="TXL74490.1"/>
    <property type="molecule type" value="Genomic_DNA"/>
</dbReference>
<dbReference type="OrthoDB" id="9845740at2"/>